<dbReference type="Proteomes" id="UP000792457">
    <property type="component" value="Unassembled WGS sequence"/>
</dbReference>
<reference evidence="11" key="1">
    <citation type="submission" date="2013-04" db="EMBL/GenBank/DDBJ databases">
        <authorList>
            <person name="Qu J."/>
            <person name="Murali S.C."/>
            <person name="Bandaranaike D."/>
            <person name="Bellair M."/>
            <person name="Blankenburg K."/>
            <person name="Chao H."/>
            <person name="Dinh H."/>
            <person name="Doddapaneni H."/>
            <person name="Downs B."/>
            <person name="Dugan-Rocha S."/>
            <person name="Elkadiri S."/>
            <person name="Gnanaolivu R.D."/>
            <person name="Hernandez B."/>
            <person name="Javaid M."/>
            <person name="Jayaseelan J.C."/>
            <person name="Lee S."/>
            <person name="Li M."/>
            <person name="Ming W."/>
            <person name="Munidasa M."/>
            <person name="Muniz J."/>
            <person name="Nguyen L."/>
            <person name="Ongeri F."/>
            <person name="Osuji N."/>
            <person name="Pu L.-L."/>
            <person name="Puazo M."/>
            <person name="Qu C."/>
            <person name="Quiroz J."/>
            <person name="Raj R."/>
            <person name="Weissenberger G."/>
            <person name="Xin Y."/>
            <person name="Zou X."/>
            <person name="Han Y."/>
            <person name="Richards S."/>
            <person name="Worley K."/>
            <person name="Muzny D."/>
            <person name="Gibbs R."/>
        </authorList>
    </citation>
    <scope>NUCLEOTIDE SEQUENCE</scope>
    <source>
        <strain evidence="11">Sampled in the wild</strain>
    </source>
</reference>
<dbReference type="Gene3D" id="1.10.1280.10">
    <property type="entry name" value="Di-copper center containing domain from catechol oxidase"/>
    <property type="match status" value="1"/>
</dbReference>
<reference evidence="11" key="2">
    <citation type="submission" date="2017-10" db="EMBL/GenBank/DDBJ databases">
        <title>Ladona fulva Genome sequencing and assembly.</title>
        <authorList>
            <person name="Murali S."/>
            <person name="Richards S."/>
            <person name="Bandaranaike D."/>
            <person name="Bellair M."/>
            <person name="Blankenburg K."/>
            <person name="Chao H."/>
            <person name="Dinh H."/>
            <person name="Doddapaneni H."/>
            <person name="Dugan-Rocha S."/>
            <person name="Elkadiri S."/>
            <person name="Gnanaolivu R."/>
            <person name="Hernandez B."/>
            <person name="Skinner E."/>
            <person name="Javaid M."/>
            <person name="Lee S."/>
            <person name="Li M."/>
            <person name="Ming W."/>
            <person name="Munidasa M."/>
            <person name="Muniz J."/>
            <person name="Nguyen L."/>
            <person name="Hughes D."/>
            <person name="Osuji N."/>
            <person name="Pu L.-L."/>
            <person name="Puazo M."/>
            <person name="Qu C."/>
            <person name="Quiroz J."/>
            <person name="Raj R."/>
            <person name="Weissenberger G."/>
            <person name="Xin Y."/>
            <person name="Zou X."/>
            <person name="Han Y."/>
            <person name="Worley K."/>
            <person name="Muzny D."/>
            <person name="Gibbs R."/>
        </authorList>
    </citation>
    <scope>NUCLEOTIDE SEQUENCE</scope>
    <source>
        <strain evidence="11">Sampled in the wild</strain>
    </source>
</reference>
<dbReference type="FunFam" id="1.10.1280.10:FF:000004">
    <property type="entry name" value="Hemocyanin subunit 2"/>
    <property type="match status" value="1"/>
</dbReference>
<comment type="similarity">
    <text evidence="3">Belongs to the tyrosinase family.</text>
</comment>
<dbReference type="Gene3D" id="1.20.1370.10">
    <property type="entry name" value="Hemocyanin, N-terminal domain"/>
    <property type="match status" value="1"/>
</dbReference>
<organism evidence="11 12">
    <name type="scientific">Ladona fulva</name>
    <name type="common">Scarce chaser dragonfly</name>
    <name type="synonym">Libellula fulva</name>
    <dbReference type="NCBI Taxonomy" id="123851"/>
    <lineage>
        <taxon>Eukaryota</taxon>
        <taxon>Metazoa</taxon>
        <taxon>Ecdysozoa</taxon>
        <taxon>Arthropoda</taxon>
        <taxon>Hexapoda</taxon>
        <taxon>Insecta</taxon>
        <taxon>Pterygota</taxon>
        <taxon>Palaeoptera</taxon>
        <taxon>Odonata</taxon>
        <taxon>Epiprocta</taxon>
        <taxon>Anisoptera</taxon>
        <taxon>Libelluloidea</taxon>
        <taxon>Libellulidae</taxon>
        <taxon>Ladona</taxon>
    </lineage>
</organism>
<dbReference type="SUPFAM" id="SSF81296">
    <property type="entry name" value="E set domains"/>
    <property type="match status" value="1"/>
</dbReference>
<comment type="cofactor">
    <cofactor evidence="1">
        <name>Cu(2+)</name>
        <dbReference type="ChEBI" id="CHEBI:29036"/>
    </cofactor>
</comment>
<evidence type="ECO:0000256" key="5">
    <source>
        <dbReference type="ARBA" id="ARBA00022723"/>
    </source>
</evidence>
<dbReference type="SUPFAM" id="SSF48050">
    <property type="entry name" value="Hemocyanin, N-terminal domain"/>
    <property type="match status" value="1"/>
</dbReference>
<evidence type="ECO:0000313" key="11">
    <source>
        <dbReference type="EMBL" id="KAG8238621.1"/>
    </source>
</evidence>
<dbReference type="PANTHER" id="PTHR11511:SF4">
    <property type="entry name" value="PHENOLOXIDASE 2-RELATED"/>
    <property type="match status" value="1"/>
</dbReference>
<evidence type="ECO:0000256" key="2">
    <source>
        <dbReference type="ARBA" id="ARBA00004613"/>
    </source>
</evidence>
<keyword evidence="8" id="KW-0503">Monooxygenase</keyword>
<evidence type="ECO:0000259" key="10">
    <source>
        <dbReference type="PROSITE" id="PS00498"/>
    </source>
</evidence>
<protein>
    <recommendedName>
        <fullName evidence="10">Tyrosinase copper-binding domain-containing protein</fullName>
    </recommendedName>
</protein>
<dbReference type="InterPro" id="IPR002227">
    <property type="entry name" value="Tyrosinase_Cu-bd"/>
</dbReference>
<feature type="domain" description="Tyrosinase copper-binding" evidence="10">
    <location>
        <begin position="405"/>
        <end position="416"/>
    </location>
</feature>
<dbReference type="PANTHER" id="PTHR11511">
    <property type="entry name" value="LARVAL STORAGE PROTEIN/PHENOLOXIDASE"/>
    <property type="match status" value="1"/>
</dbReference>
<dbReference type="Pfam" id="PF03722">
    <property type="entry name" value="Hemocyanin_N"/>
    <property type="match status" value="1"/>
</dbReference>
<name>A0A8K0KNI6_LADFU</name>
<dbReference type="InterPro" id="IPR036697">
    <property type="entry name" value="Hemocyanin_N_sf"/>
</dbReference>
<dbReference type="InterPro" id="IPR005203">
    <property type="entry name" value="Hemocyanin_C"/>
</dbReference>
<keyword evidence="6" id="KW-0560">Oxidoreductase</keyword>
<dbReference type="InterPro" id="IPR037020">
    <property type="entry name" value="Hemocyanin_C_sf"/>
</dbReference>
<accession>A0A8K0KNI6</accession>
<proteinExistence type="inferred from homology"/>
<dbReference type="GO" id="GO:0005576">
    <property type="term" value="C:extracellular region"/>
    <property type="evidence" value="ECO:0007669"/>
    <property type="project" value="UniProtKB-SubCell"/>
</dbReference>
<sequence>MKMAAQANNPQHSILYLLERPSEPFFVPKGDRKAVFDVPNNDFLVERFRPVADELGTRFGEDTQVRVPVRNISFPDLSFVMELGRRDNFSLFIPRHREMGSRLIDIFMGMRTFDDFLAVSVYARDRVNPYLFVYALSVAILHRPDTKGLQLPPLTEIFPEKYVDGGLFERAREESSILSEGARVPIEIPLDYTATDLEEEHRVAYFREDLGINLHHWHWHLVYPFSANRTIVEKDRRGELFYYMHQQIVARYNFERLCNRLGRVKRLLNFRDPIEEGYFPKLDTLVASRNWASRHSGAKLSDISREVDQLRFDLQDLDRWRDRIIEAIHLGRVINNRGENVDLTETGGIDILGNMVEASIISINQNLYGDFHNFGHVAIALAHDPDHRHLETFSVMGDPATAMRDPVFYRWHATIDDLFQMHKRTLPRYTPAQLDYQGIRISNIEITTTGAGKNELRTFWQQNDIDLSRGMDFAPRGSVFARFTQLAHAPFQYKITVENSGNERRMGTVRIFMAPKFDERGLPMLFRDQRLLFIELDKFQVTLNNSRSNTITRDSSKSSITIPFERTFRDLEARPTNQGELAAFNYCGCGWPEHMLVPKGSQEGFIAQLFVMVSNIADDRVDGSAPGQGTCSESSSFCGIRDKRYPDKRSMGFPFDRMPRTGVETLQQFLTPNMAVTDVRIVFNNRVQAPRAVSNTI</sequence>
<evidence type="ECO:0000256" key="4">
    <source>
        <dbReference type="ARBA" id="ARBA00022525"/>
    </source>
</evidence>
<keyword evidence="9" id="KW-1015">Disulfide bond</keyword>
<dbReference type="InterPro" id="IPR008922">
    <property type="entry name" value="Di-copper_centre_dom_sf"/>
</dbReference>
<keyword evidence="12" id="KW-1185">Reference proteome</keyword>
<dbReference type="AlphaFoldDB" id="A0A8K0KNI6"/>
<dbReference type="PROSITE" id="PS00209">
    <property type="entry name" value="HEMOCYANIN_1"/>
    <property type="match status" value="1"/>
</dbReference>
<keyword evidence="7" id="KW-0186">Copper</keyword>
<dbReference type="Gene3D" id="2.60.40.1520">
    <property type="entry name" value="Hemocyanin, C-terminal domain"/>
    <property type="match status" value="1"/>
</dbReference>
<dbReference type="InterPro" id="IPR013788">
    <property type="entry name" value="Hemocyanin/hexamerin"/>
</dbReference>
<comment type="caution">
    <text evidence="11">The sequence shown here is derived from an EMBL/GenBank/DDBJ whole genome shotgun (WGS) entry which is preliminary data.</text>
</comment>
<comment type="subcellular location">
    <subcellularLocation>
        <location evidence="2">Secreted</location>
    </subcellularLocation>
</comment>
<dbReference type="PROSITE" id="PS00210">
    <property type="entry name" value="HEMOCYANIN_2"/>
    <property type="match status" value="1"/>
</dbReference>
<dbReference type="Pfam" id="PF00372">
    <property type="entry name" value="Hemocyanin_M"/>
    <property type="match status" value="1"/>
</dbReference>
<dbReference type="SUPFAM" id="SSF48056">
    <property type="entry name" value="Di-copper centre-containing domain"/>
    <property type="match status" value="1"/>
</dbReference>
<evidence type="ECO:0000256" key="6">
    <source>
        <dbReference type="ARBA" id="ARBA00023002"/>
    </source>
</evidence>
<evidence type="ECO:0000256" key="8">
    <source>
        <dbReference type="ARBA" id="ARBA00023033"/>
    </source>
</evidence>
<dbReference type="OrthoDB" id="8119704at2759"/>
<dbReference type="EMBL" id="KZ309394">
    <property type="protein sequence ID" value="KAG8238621.1"/>
    <property type="molecule type" value="Genomic_DNA"/>
</dbReference>
<evidence type="ECO:0000256" key="1">
    <source>
        <dbReference type="ARBA" id="ARBA00001973"/>
    </source>
</evidence>
<evidence type="ECO:0000256" key="7">
    <source>
        <dbReference type="ARBA" id="ARBA00023008"/>
    </source>
</evidence>
<gene>
    <name evidence="11" type="ORF">J437_LFUL018539</name>
</gene>
<keyword evidence="5" id="KW-0479">Metal-binding</keyword>
<dbReference type="InterPro" id="IPR005204">
    <property type="entry name" value="Hemocyanin_N"/>
</dbReference>
<evidence type="ECO:0000256" key="9">
    <source>
        <dbReference type="ARBA" id="ARBA00023157"/>
    </source>
</evidence>
<evidence type="ECO:0000313" key="12">
    <source>
        <dbReference type="Proteomes" id="UP000792457"/>
    </source>
</evidence>
<dbReference type="GO" id="GO:0004503">
    <property type="term" value="F:tyrosinase activity"/>
    <property type="evidence" value="ECO:0007669"/>
    <property type="project" value="UniProtKB-ARBA"/>
</dbReference>
<dbReference type="GO" id="GO:0046872">
    <property type="term" value="F:metal ion binding"/>
    <property type="evidence" value="ECO:0007669"/>
    <property type="project" value="UniProtKB-KW"/>
</dbReference>
<dbReference type="PRINTS" id="PR00187">
    <property type="entry name" value="HAEMOCYANIN"/>
</dbReference>
<dbReference type="InterPro" id="IPR000896">
    <property type="entry name" value="Hemocyanin/hexamerin_mid_dom"/>
</dbReference>
<dbReference type="InterPro" id="IPR014756">
    <property type="entry name" value="Ig_E-set"/>
</dbReference>
<dbReference type="PROSITE" id="PS00498">
    <property type="entry name" value="TYROSINASE_2"/>
    <property type="match status" value="1"/>
</dbReference>
<dbReference type="GO" id="GO:0006582">
    <property type="term" value="P:melanin metabolic process"/>
    <property type="evidence" value="ECO:0007669"/>
    <property type="project" value="UniProtKB-ARBA"/>
</dbReference>
<dbReference type="FunFam" id="2.60.40.1520:FF:000001">
    <property type="entry name" value="Hemocyanin subunit 2"/>
    <property type="match status" value="1"/>
</dbReference>
<dbReference type="Pfam" id="PF03723">
    <property type="entry name" value="Hemocyanin_C"/>
    <property type="match status" value="1"/>
</dbReference>
<keyword evidence="4" id="KW-0964">Secreted</keyword>
<evidence type="ECO:0000256" key="3">
    <source>
        <dbReference type="ARBA" id="ARBA00009928"/>
    </source>
</evidence>